<feature type="region of interest" description="Disordered" evidence="1">
    <location>
        <begin position="1"/>
        <end position="27"/>
    </location>
</feature>
<dbReference type="Pfam" id="PF00561">
    <property type="entry name" value="Abhydrolase_1"/>
    <property type="match status" value="1"/>
</dbReference>
<feature type="transmembrane region" description="Helical" evidence="2">
    <location>
        <begin position="27"/>
        <end position="50"/>
    </location>
</feature>
<accession>A0ABD1LHT3</accession>
<dbReference type="PANTHER" id="PTHR45763">
    <property type="entry name" value="HYDROLASE, ALPHA/BETA FOLD FAMILY PROTEIN, EXPRESSED-RELATED"/>
    <property type="match status" value="1"/>
</dbReference>
<dbReference type="FunFam" id="3.40.50.1820:FF:000270">
    <property type="entry name" value="Alpha/beta-Hydrolases superfamily protein"/>
    <property type="match status" value="1"/>
</dbReference>
<evidence type="ECO:0000259" key="3">
    <source>
        <dbReference type="Pfam" id="PF00561"/>
    </source>
</evidence>
<organism evidence="4 5">
    <name type="scientific">Flemingia macrophylla</name>
    <dbReference type="NCBI Taxonomy" id="520843"/>
    <lineage>
        <taxon>Eukaryota</taxon>
        <taxon>Viridiplantae</taxon>
        <taxon>Streptophyta</taxon>
        <taxon>Embryophyta</taxon>
        <taxon>Tracheophyta</taxon>
        <taxon>Spermatophyta</taxon>
        <taxon>Magnoliopsida</taxon>
        <taxon>eudicotyledons</taxon>
        <taxon>Gunneridae</taxon>
        <taxon>Pentapetalae</taxon>
        <taxon>rosids</taxon>
        <taxon>fabids</taxon>
        <taxon>Fabales</taxon>
        <taxon>Fabaceae</taxon>
        <taxon>Papilionoideae</taxon>
        <taxon>50 kb inversion clade</taxon>
        <taxon>NPAAA clade</taxon>
        <taxon>indigoferoid/millettioid clade</taxon>
        <taxon>Phaseoleae</taxon>
        <taxon>Flemingia</taxon>
    </lineage>
</organism>
<dbReference type="PANTHER" id="PTHR45763:SF51">
    <property type="entry name" value="ALPHA_BETA-HYDROLASES SUPERFAMILY PROTEIN"/>
    <property type="match status" value="1"/>
</dbReference>
<keyword evidence="2" id="KW-1133">Transmembrane helix</keyword>
<sequence>MATGVNRKISAASARSHTRRAKKTSSLPLPSGVVRTTLAVLFIGFLAWAYQAIQPPPPKICGTPGGPPITAPRIKLRDGRYMAYKEFGVPKEEAKYKIISVHGFASCKQDAVIANNLSPDFVKEMGIYIVSFDRPGYAESDPDPNRTLKSIALDIEELADQLRLGSKFYVVGVSMGGQIVWNCLKYIPHRLAGAVLVAPVVNYWWSGLPANLTTEVYNQQPLQDHWALRVAHYMPWLTYWWHTQRWFPGSSLISHSAHVLSPKDMGILHKLSYRNSYLAQIKQQGEYESVHRDFNIAFGKWEYSPIDLENPFPNNEGSVHLWQGDEDAVVPVKLQRYIVQQLPWIQYHELQAGHLFPHVDGVSDTIMKSFLLGK</sequence>
<evidence type="ECO:0000256" key="2">
    <source>
        <dbReference type="SAM" id="Phobius"/>
    </source>
</evidence>
<dbReference type="AlphaFoldDB" id="A0ABD1LHT3"/>
<keyword evidence="2" id="KW-0472">Membrane</keyword>
<evidence type="ECO:0000256" key="1">
    <source>
        <dbReference type="SAM" id="MobiDB-lite"/>
    </source>
</evidence>
<proteinExistence type="predicted"/>
<name>A0ABD1LHT3_9FABA</name>
<comment type="caution">
    <text evidence="4">The sequence shown here is derived from an EMBL/GenBank/DDBJ whole genome shotgun (WGS) entry which is preliminary data.</text>
</comment>
<gene>
    <name evidence="4" type="ORF">Fmac_027468</name>
</gene>
<dbReference type="InterPro" id="IPR000073">
    <property type="entry name" value="AB_hydrolase_1"/>
</dbReference>
<evidence type="ECO:0000313" key="5">
    <source>
        <dbReference type="Proteomes" id="UP001603857"/>
    </source>
</evidence>
<dbReference type="InterPro" id="IPR029058">
    <property type="entry name" value="AB_hydrolase_fold"/>
</dbReference>
<keyword evidence="5" id="KW-1185">Reference proteome</keyword>
<protein>
    <recommendedName>
        <fullName evidence="3">AB hydrolase-1 domain-containing protein</fullName>
    </recommendedName>
</protein>
<feature type="domain" description="AB hydrolase-1" evidence="3">
    <location>
        <begin position="99"/>
        <end position="356"/>
    </location>
</feature>
<dbReference type="Proteomes" id="UP001603857">
    <property type="component" value="Unassembled WGS sequence"/>
</dbReference>
<dbReference type="Gene3D" id="3.40.50.1820">
    <property type="entry name" value="alpha/beta hydrolase"/>
    <property type="match status" value="1"/>
</dbReference>
<evidence type="ECO:0000313" key="4">
    <source>
        <dbReference type="EMBL" id="KAL2323089.1"/>
    </source>
</evidence>
<reference evidence="4 5" key="1">
    <citation type="submission" date="2024-08" db="EMBL/GenBank/DDBJ databases">
        <title>Insights into the chromosomal genome structure of Flemingia macrophylla.</title>
        <authorList>
            <person name="Ding Y."/>
            <person name="Zhao Y."/>
            <person name="Bi W."/>
            <person name="Wu M."/>
            <person name="Zhao G."/>
            <person name="Gong Y."/>
            <person name="Li W."/>
            <person name="Zhang P."/>
        </authorList>
    </citation>
    <scope>NUCLEOTIDE SEQUENCE [LARGE SCALE GENOMIC DNA]</scope>
    <source>
        <strain evidence="4">DYQJB</strain>
        <tissue evidence="4">Leaf</tissue>
    </source>
</reference>
<dbReference type="SUPFAM" id="SSF53474">
    <property type="entry name" value="alpha/beta-Hydrolases"/>
    <property type="match status" value="1"/>
</dbReference>
<keyword evidence="2" id="KW-0812">Transmembrane</keyword>
<dbReference type="EMBL" id="JBGMDY010000009">
    <property type="protein sequence ID" value="KAL2323089.1"/>
    <property type="molecule type" value="Genomic_DNA"/>
</dbReference>